<dbReference type="PANTHER" id="PTHR24376">
    <property type="entry name" value="ZINC FINGER PROTEIN"/>
    <property type="match status" value="1"/>
</dbReference>
<dbReference type="GO" id="GO:0008270">
    <property type="term" value="F:zinc ion binding"/>
    <property type="evidence" value="ECO:0007669"/>
    <property type="project" value="UniProtKB-KW"/>
</dbReference>
<dbReference type="PROSITE" id="PS00028">
    <property type="entry name" value="ZINC_FINGER_C2H2_1"/>
    <property type="match status" value="10"/>
</dbReference>
<evidence type="ECO:0000313" key="11">
    <source>
        <dbReference type="Proteomes" id="UP000075885"/>
    </source>
</evidence>
<feature type="domain" description="C2H2-type" evidence="9">
    <location>
        <begin position="363"/>
        <end position="390"/>
    </location>
</feature>
<keyword evidence="5" id="KW-0862">Zinc</keyword>
<feature type="domain" description="C2H2-type" evidence="9">
    <location>
        <begin position="974"/>
        <end position="996"/>
    </location>
</feature>
<feature type="domain" description="C2H2-type" evidence="9">
    <location>
        <begin position="592"/>
        <end position="622"/>
    </location>
</feature>
<evidence type="ECO:0000256" key="5">
    <source>
        <dbReference type="ARBA" id="ARBA00022833"/>
    </source>
</evidence>
<protein>
    <recommendedName>
        <fullName evidence="9">C2H2-type domain-containing protein</fullName>
    </recommendedName>
</protein>
<dbReference type="PANTHER" id="PTHR24376:SF235">
    <property type="entry name" value="C2H2-TYPE DOMAIN-CONTAINING PROTEIN"/>
    <property type="match status" value="1"/>
</dbReference>
<evidence type="ECO:0000256" key="6">
    <source>
        <dbReference type="ARBA" id="ARBA00023242"/>
    </source>
</evidence>
<dbReference type="Gene3D" id="3.30.160.60">
    <property type="entry name" value="Classic Zinc Finger"/>
    <property type="match status" value="6"/>
</dbReference>
<feature type="domain" description="C2H2-type" evidence="9">
    <location>
        <begin position="534"/>
        <end position="562"/>
    </location>
</feature>
<feature type="domain" description="C2H2-type" evidence="9">
    <location>
        <begin position="1004"/>
        <end position="1032"/>
    </location>
</feature>
<reference evidence="10" key="2">
    <citation type="submission" date="2020-05" db="UniProtKB">
        <authorList>
            <consortium name="EnsemblMetazoa"/>
        </authorList>
    </citation>
    <scope>IDENTIFICATION</scope>
    <source>
        <strain evidence="10">Epiroticus2</strain>
    </source>
</reference>
<dbReference type="STRING" id="199890.A0A182PHE8"/>
<feature type="domain" description="C2H2-type" evidence="9">
    <location>
        <begin position="456"/>
        <end position="485"/>
    </location>
</feature>
<evidence type="ECO:0000313" key="10">
    <source>
        <dbReference type="EnsemblMetazoa" id="AEPI006357-PA"/>
    </source>
</evidence>
<dbReference type="GO" id="GO:0000978">
    <property type="term" value="F:RNA polymerase II cis-regulatory region sequence-specific DNA binding"/>
    <property type="evidence" value="ECO:0007669"/>
    <property type="project" value="TreeGrafter"/>
</dbReference>
<dbReference type="GO" id="GO:0001228">
    <property type="term" value="F:DNA-binding transcription activator activity, RNA polymerase II-specific"/>
    <property type="evidence" value="ECO:0007669"/>
    <property type="project" value="TreeGrafter"/>
</dbReference>
<comment type="subcellular location">
    <subcellularLocation>
        <location evidence="1">Nucleus</location>
    </subcellularLocation>
</comment>
<evidence type="ECO:0000256" key="1">
    <source>
        <dbReference type="ARBA" id="ARBA00004123"/>
    </source>
</evidence>
<dbReference type="VEuPathDB" id="VectorBase:AEPI006357"/>
<feature type="domain" description="C2H2-type" evidence="9">
    <location>
        <begin position="1034"/>
        <end position="1059"/>
    </location>
</feature>
<reference evidence="11" key="1">
    <citation type="submission" date="2013-03" db="EMBL/GenBank/DDBJ databases">
        <title>The Genome Sequence of Anopheles epiroticus epiroticus2.</title>
        <authorList>
            <consortium name="The Broad Institute Genomics Platform"/>
            <person name="Neafsey D.E."/>
            <person name="Howell P."/>
            <person name="Walker B."/>
            <person name="Young S.K."/>
            <person name="Zeng Q."/>
            <person name="Gargeya S."/>
            <person name="Fitzgerald M."/>
            <person name="Haas B."/>
            <person name="Abouelleil A."/>
            <person name="Allen A.W."/>
            <person name="Alvarado L."/>
            <person name="Arachchi H.M."/>
            <person name="Berlin A.M."/>
            <person name="Chapman S.B."/>
            <person name="Gainer-Dewar J."/>
            <person name="Goldberg J."/>
            <person name="Griggs A."/>
            <person name="Gujja S."/>
            <person name="Hansen M."/>
            <person name="Howarth C."/>
            <person name="Imamovic A."/>
            <person name="Ireland A."/>
            <person name="Larimer J."/>
            <person name="McCowan C."/>
            <person name="Murphy C."/>
            <person name="Pearson M."/>
            <person name="Poon T.W."/>
            <person name="Priest M."/>
            <person name="Roberts A."/>
            <person name="Saif S."/>
            <person name="Shea T."/>
            <person name="Sisk P."/>
            <person name="Sykes S."/>
            <person name="Wortman J."/>
            <person name="Nusbaum C."/>
            <person name="Birren B."/>
        </authorList>
    </citation>
    <scope>NUCLEOTIDE SEQUENCE [LARGE SCALE GENOMIC DNA]</scope>
    <source>
        <strain evidence="11">Epiroticus2</strain>
    </source>
</reference>
<dbReference type="Pfam" id="PF00096">
    <property type="entry name" value="zf-C2H2"/>
    <property type="match status" value="4"/>
</dbReference>
<dbReference type="EnsemblMetazoa" id="AEPI006357-RA">
    <property type="protein sequence ID" value="AEPI006357-PA"/>
    <property type="gene ID" value="AEPI006357"/>
</dbReference>
<feature type="region of interest" description="Disordered" evidence="8">
    <location>
        <begin position="1126"/>
        <end position="1145"/>
    </location>
</feature>
<feature type="compositionally biased region" description="Polar residues" evidence="8">
    <location>
        <begin position="1230"/>
        <end position="1243"/>
    </location>
</feature>
<proteinExistence type="predicted"/>
<dbReference type="InterPro" id="IPR013087">
    <property type="entry name" value="Znf_C2H2_type"/>
</dbReference>
<keyword evidence="3" id="KW-0677">Repeat</keyword>
<dbReference type="Proteomes" id="UP000075885">
    <property type="component" value="Unassembled WGS sequence"/>
</dbReference>
<organism evidence="10 11">
    <name type="scientific">Anopheles epiroticus</name>
    <dbReference type="NCBI Taxonomy" id="199890"/>
    <lineage>
        <taxon>Eukaryota</taxon>
        <taxon>Metazoa</taxon>
        <taxon>Ecdysozoa</taxon>
        <taxon>Arthropoda</taxon>
        <taxon>Hexapoda</taxon>
        <taxon>Insecta</taxon>
        <taxon>Pterygota</taxon>
        <taxon>Neoptera</taxon>
        <taxon>Endopterygota</taxon>
        <taxon>Diptera</taxon>
        <taxon>Nematocera</taxon>
        <taxon>Culicoidea</taxon>
        <taxon>Culicidae</taxon>
        <taxon>Anophelinae</taxon>
        <taxon>Anopheles</taxon>
    </lineage>
</organism>
<feature type="domain" description="C2H2-type" evidence="9">
    <location>
        <begin position="564"/>
        <end position="591"/>
    </location>
</feature>
<keyword evidence="2" id="KW-0479">Metal-binding</keyword>
<evidence type="ECO:0000259" key="9">
    <source>
        <dbReference type="PROSITE" id="PS50157"/>
    </source>
</evidence>
<feature type="domain" description="C2H2-type" evidence="9">
    <location>
        <begin position="416"/>
        <end position="443"/>
    </location>
</feature>
<dbReference type="PROSITE" id="PS50157">
    <property type="entry name" value="ZINC_FINGER_C2H2_2"/>
    <property type="match status" value="9"/>
</dbReference>
<name>A0A182PHE8_9DIPT</name>
<feature type="region of interest" description="Disordered" evidence="8">
    <location>
        <begin position="610"/>
        <end position="631"/>
    </location>
</feature>
<keyword evidence="11" id="KW-1185">Reference proteome</keyword>
<keyword evidence="4 7" id="KW-0863">Zinc-finger</keyword>
<keyword evidence="6" id="KW-0539">Nucleus</keyword>
<accession>A0A182PHE8</accession>
<dbReference type="SUPFAM" id="SSF57667">
    <property type="entry name" value="beta-beta-alpha zinc fingers"/>
    <property type="match status" value="7"/>
</dbReference>
<evidence type="ECO:0000256" key="3">
    <source>
        <dbReference type="ARBA" id="ARBA00022737"/>
    </source>
</evidence>
<feature type="region of interest" description="Disordered" evidence="8">
    <location>
        <begin position="1222"/>
        <end position="1243"/>
    </location>
</feature>
<sequence length="1337" mass="144637">MEVKMQHRTRAHAFQIQVKALIKTLKCLQSDDKYQALLFLISAIKLYIKFLYNDCQERLYKPAILKELNNIENVIVVNLLKTRSAPASGSSLSVATGHTSVSSYIGGDIAGKACPDIDISTSVRGTDLSLGSDGLLLMHPHRTTRLPPLSSWDLRGKLLRDDLFDGLPVTGSVRLGPDYSSSGRSSTLLKTGQRVASANRWLGNVRMNRALVRMIANHDFKLLFNMFEQSIFPAWKIYKNERIFVRKRPALTTVTVRTSLPAICYGSGSSHSPPATYIKKEEFDFDPPYSIADDHCFEEIKDEDDEDLLLMKEDDSIDNSNEIFSEEESSTNNTSLMLSSDTNTLDTNDSSMVSHERNKEQVYQCLLCDKSYRKRKSLVIHFSHHPGFCPDCGKQRGVTSEEIVEHNRIYHKNRPHICEHCGETFTRNQQYQIHVQGHFISKDRVAEQNCKKTHKYSCKTCGIVFNNQKYLEKHIQKTNHQAEGLVCDICGAIFCNSIKLSQHVSRTHHNVFTQKATVERSMLLQGTSVTDKAFTCEQCGASFLSQPSLREHIKITHSVPENKFECNICNKLFAAKRSLKRHKLCHSDERAFRCTVDNCKESYKNQSHLARHMKTAHQIDPPSKRLQKAKAAAAAAAAATAGSVAGTSTATASSADPSSASTDFMTHADGATLGGGGSCDSLKGIGSTLKKSLGSSEKSLGDSSTNFSDNLSSFNYEFSDTTAGTSTPALASSAMSAGGMQSGSFNDPAISFGTNKHQQPQMLQQQQLQQQPQQQHLGSWQNLEFGAGATSTHRSAALPGGVVSGLQPLQDPLATTGSFMDGGGHHHIQNHQNMQHSAHHHGPGPMGQMVNSAGNFMGASSLPGGTRRFPLPESNFMCEHCDETNFINAQQFQLHVQDHFAVKDGKDHPSKKLLRLNCKTCNLVFATGAQLDRHILKTNHHTESIACEICSAIFNSNLKVYQHMLKCHKNDVWFTCEQCSKVFILKQDYDKHQLVHQTVTDRSIICEHCASSFLTQEALKEHIKIAHSMEEAAFRCPIDGCKEAFRTAANLAKHKKMAHPAGLSAAASVPAGNVMSSHDPIAEKVGTGIGMPGGVKMLPGTMAAGTSNNAPGGSVTLKGLEKAMLHQEQPQPPPPAGVTMSAGGQPNVMGPMGSNPMMGMNAGAGLKTDGRSSAGGMMVVPPSRTSSTGSSSGMGGINNGSSGANIPYNPYDASGMGNPSASAGLHYSARSGNSNTPAGNPEQQSVSMAYRMGDSAVPGSSGTATNTTNIPYGYGQMNNAFDWQGMEMGTQATNAEPGLISGTTAQAAASGGAMKNANANKYYNAMHETGSAGSPGV</sequence>
<evidence type="ECO:0000256" key="8">
    <source>
        <dbReference type="SAM" id="MobiDB-lite"/>
    </source>
</evidence>
<evidence type="ECO:0000256" key="2">
    <source>
        <dbReference type="ARBA" id="ARBA00022723"/>
    </source>
</evidence>
<evidence type="ECO:0000256" key="4">
    <source>
        <dbReference type="ARBA" id="ARBA00022771"/>
    </source>
</evidence>
<dbReference type="SMART" id="SM00355">
    <property type="entry name" value="ZnF_C2H2"/>
    <property type="match status" value="14"/>
</dbReference>
<evidence type="ECO:0000256" key="7">
    <source>
        <dbReference type="PROSITE-ProRule" id="PRU00042"/>
    </source>
</evidence>
<dbReference type="GO" id="GO:0005634">
    <property type="term" value="C:nucleus"/>
    <property type="evidence" value="ECO:0007669"/>
    <property type="project" value="UniProtKB-SubCell"/>
</dbReference>
<dbReference type="InterPro" id="IPR036236">
    <property type="entry name" value="Znf_C2H2_sf"/>
</dbReference>